<proteinExistence type="predicted"/>
<comment type="caution">
    <text evidence="2">The sequence shown here is derived from an EMBL/GenBank/DDBJ whole genome shotgun (WGS) entry which is preliminary data.</text>
</comment>
<dbReference type="Proteomes" id="UP001203297">
    <property type="component" value="Unassembled WGS sequence"/>
</dbReference>
<dbReference type="EMBL" id="WTXG01000011">
    <property type="protein sequence ID" value="KAI0302297.1"/>
    <property type="molecule type" value="Genomic_DNA"/>
</dbReference>
<accession>A0AAD4M5D6</accession>
<evidence type="ECO:0000313" key="3">
    <source>
        <dbReference type="Proteomes" id="UP001203297"/>
    </source>
</evidence>
<dbReference type="AlphaFoldDB" id="A0AAD4M5D6"/>
<keyword evidence="3" id="KW-1185">Reference proteome</keyword>
<gene>
    <name evidence="2" type="ORF">B0F90DRAFT_1604304</name>
</gene>
<evidence type="ECO:0000259" key="1">
    <source>
        <dbReference type="PROSITE" id="PS50097"/>
    </source>
</evidence>
<reference evidence="2" key="1">
    <citation type="journal article" date="2022" name="New Phytol.">
        <title>Evolutionary transition to the ectomycorrhizal habit in the genomes of a hyperdiverse lineage of mushroom-forming fungi.</title>
        <authorList>
            <person name="Looney B."/>
            <person name="Miyauchi S."/>
            <person name="Morin E."/>
            <person name="Drula E."/>
            <person name="Courty P.E."/>
            <person name="Kohler A."/>
            <person name="Kuo A."/>
            <person name="LaButti K."/>
            <person name="Pangilinan J."/>
            <person name="Lipzen A."/>
            <person name="Riley R."/>
            <person name="Andreopoulos W."/>
            <person name="He G."/>
            <person name="Johnson J."/>
            <person name="Nolan M."/>
            <person name="Tritt A."/>
            <person name="Barry K.W."/>
            <person name="Grigoriev I.V."/>
            <person name="Nagy L.G."/>
            <person name="Hibbett D."/>
            <person name="Henrissat B."/>
            <person name="Matheny P.B."/>
            <person name="Labbe J."/>
            <person name="Martin F.M."/>
        </authorList>
    </citation>
    <scope>NUCLEOTIDE SEQUENCE</scope>
    <source>
        <strain evidence="2">BPL690</strain>
    </source>
</reference>
<dbReference type="SUPFAM" id="SSF54695">
    <property type="entry name" value="POZ domain"/>
    <property type="match status" value="1"/>
</dbReference>
<dbReference type="InterPro" id="IPR011333">
    <property type="entry name" value="SKP1/BTB/POZ_sf"/>
</dbReference>
<dbReference type="PROSITE" id="PS50097">
    <property type="entry name" value="BTB"/>
    <property type="match status" value="1"/>
</dbReference>
<dbReference type="Pfam" id="PF00651">
    <property type="entry name" value="BTB"/>
    <property type="match status" value="1"/>
</dbReference>
<sequence>CVQHERFFFDDGNITFLAEGILYRVHRYFFCRDSNEFRSRLSKIPTHDGASSPPVVSLENVKSKDFDAFLSILYPPNFNTWEERPFEEWSSILELSTRWGFTNIRDLAVRCLKPPSSNQRLILGRKYAIDAWIVPALVDLCQRLDPLSLDEARLMNFEDVVLIGSVRERVR</sequence>
<feature type="domain" description="BTB" evidence="1">
    <location>
        <begin position="12"/>
        <end position="82"/>
    </location>
</feature>
<name>A0AAD4M5D6_9AGAM</name>
<organism evidence="2 3">
    <name type="scientific">Multifurca ochricompacta</name>
    <dbReference type="NCBI Taxonomy" id="376703"/>
    <lineage>
        <taxon>Eukaryota</taxon>
        <taxon>Fungi</taxon>
        <taxon>Dikarya</taxon>
        <taxon>Basidiomycota</taxon>
        <taxon>Agaricomycotina</taxon>
        <taxon>Agaricomycetes</taxon>
        <taxon>Russulales</taxon>
        <taxon>Russulaceae</taxon>
        <taxon>Multifurca</taxon>
    </lineage>
</organism>
<protein>
    <recommendedName>
        <fullName evidence="1">BTB domain-containing protein</fullName>
    </recommendedName>
</protein>
<feature type="non-terminal residue" evidence="2">
    <location>
        <position position="1"/>
    </location>
</feature>
<dbReference type="Gene3D" id="3.30.710.10">
    <property type="entry name" value="Potassium Channel Kv1.1, Chain A"/>
    <property type="match status" value="1"/>
</dbReference>
<feature type="non-terminal residue" evidence="2">
    <location>
        <position position="171"/>
    </location>
</feature>
<dbReference type="InterPro" id="IPR000210">
    <property type="entry name" value="BTB/POZ_dom"/>
</dbReference>
<evidence type="ECO:0000313" key="2">
    <source>
        <dbReference type="EMBL" id="KAI0302297.1"/>
    </source>
</evidence>